<evidence type="ECO:0000313" key="1">
    <source>
        <dbReference type="EMBL" id="KIL30326.1"/>
    </source>
</evidence>
<name>A0ABD3ZQ89_BACIU</name>
<dbReference type="AlphaFoldDB" id="A0ABD3ZQ89"/>
<accession>A0ABD3ZQ89</accession>
<dbReference type="Proteomes" id="UP000031970">
    <property type="component" value="Unassembled WGS sequence"/>
</dbReference>
<evidence type="ECO:0000313" key="2">
    <source>
        <dbReference type="Proteomes" id="UP000031970"/>
    </source>
</evidence>
<reference evidence="1 2" key="1">
    <citation type="submission" date="2014-11" db="EMBL/GenBank/DDBJ databases">
        <title>Draft Genome Sequences of Nine Bacillus subtilis Strains that Form Spores with High Heat-Resistance.</title>
        <authorList>
            <person name="Krawcyk A.O."/>
            <person name="Berendsen E.M."/>
            <person name="de Jong A."/>
            <person name="Holsappel S."/>
            <person name="Eijlander R.T."/>
            <person name="Wells-Bennik M."/>
            <person name="Kuipers O.P."/>
        </authorList>
    </citation>
    <scope>NUCLEOTIDE SEQUENCE [LARGE SCALE GENOMIC DNA]</scope>
    <source>
        <strain evidence="1 2">B4067</strain>
    </source>
</reference>
<gene>
    <name evidence="1" type="ORF">B4067_1259</name>
</gene>
<dbReference type="EMBL" id="JSXS01000125">
    <property type="protein sequence ID" value="KIL30326.1"/>
    <property type="molecule type" value="Genomic_DNA"/>
</dbReference>
<organism evidence="1 2">
    <name type="scientific">Bacillus subtilis subsp. subtilis</name>
    <dbReference type="NCBI Taxonomy" id="135461"/>
    <lineage>
        <taxon>Bacteria</taxon>
        <taxon>Bacillati</taxon>
        <taxon>Bacillota</taxon>
        <taxon>Bacilli</taxon>
        <taxon>Bacillales</taxon>
        <taxon>Bacillaceae</taxon>
        <taxon>Bacillus</taxon>
    </lineage>
</organism>
<comment type="caution">
    <text evidence="1">The sequence shown here is derived from an EMBL/GenBank/DDBJ whole genome shotgun (WGS) entry which is preliminary data.</text>
</comment>
<sequence>MILPLCTRSVFNEKEKSCPADVAGQLFYIEKSLQACKLFQLMINDDDVYD</sequence>
<proteinExistence type="predicted"/>
<protein>
    <submittedName>
        <fullName evidence="1">Uncharacterized protein</fullName>
    </submittedName>
</protein>